<organism evidence="1 2">
    <name type="scientific">Paraburkholderia youngii</name>
    <dbReference type="NCBI Taxonomy" id="2782701"/>
    <lineage>
        <taxon>Bacteria</taxon>
        <taxon>Pseudomonadati</taxon>
        <taxon>Pseudomonadota</taxon>
        <taxon>Betaproteobacteria</taxon>
        <taxon>Burkholderiales</taxon>
        <taxon>Burkholderiaceae</taxon>
        <taxon>Paraburkholderia</taxon>
    </lineage>
</organism>
<dbReference type="EMBL" id="JACHDE010000001">
    <property type="protein sequence ID" value="MBB5398180.1"/>
    <property type="molecule type" value="Genomic_DNA"/>
</dbReference>
<gene>
    <name evidence="1" type="ORF">HDG41_000216</name>
</gene>
<dbReference type="RefSeq" id="WP_429494872.1">
    <property type="nucleotide sequence ID" value="NZ_JBNDJL010000002.1"/>
</dbReference>
<comment type="caution">
    <text evidence="1">The sequence shown here is derived from an EMBL/GenBank/DDBJ whole genome shotgun (WGS) entry which is preliminary data.</text>
</comment>
<sequence length="230" mass="25343">MRPAALCCGNEQGLRHKTCIPAREKRGVSSSNPGPTAEDKLAFCVACTALDQATRDLQQLRSNPATSLNALSKAQRDYELSRVQWQRCQWQLRAATAHAVKRPSQCIGAVVIVGHDKAVRDSLRVLLNVKGYGRSKALGFDHWHEIWLEPSRQLIILDVPVNSITTALWFVESFDTSIDKPHIIALARPEDAASFAGKVDAVVAKPIVLEELLYAIDLIQLQTKAPAHHG</sequence>
<name>A0A7W8L0L2_9BURK</name>
<dbReference type="AlphaFoldDB" id="A0A7W8L0L2"/>
<evidence type="ECO:0000313" key="2">
    <source>
        <dbReference type="Proteomes" id="UP000592820"/>
    </source>
</evidence>
<accession>A0A7W8L0L2</accession>
<protein>
    <submittedName>
        <fullName evidence="1">CheY-like chemotaxis protein</fullName>
    </submittedName>
</protein>
<proteinExistence type="predicted"/>
<dbReference type="Proteomes" id="UP000592820">
    <property type="component" value="Unassembled WGS sequence"/>
</dbReference>
<evidence type="ECO:0000313" key="1">
    <source>
        <dbReference type="EMBL" id="MBB5398180.1"/>
    </source>
</evidence>
<reference evidence="1 2" key="1">
    <citation type="submission" date="2020-08" db="EMBL/GenBank/DDBJ databases">
        <title>Genomic Encyclopedia of Type Strains, Phase IV (KMG-V): Genome sequencing to study the core and pangenomes of soil and plant-associated prokaryotes.</title>
        <authorList>
            <person name="Whitman W."/>
        </authorList>
    </citation>
    <scope>NUCLEOTIDE SEQUENCE [LARGE SCALE GENOMIC DNA]</scope>
    <source>
        <strain evidence="1 2">JPY162</strain>
    </source>
</reference>